<keyword evidence="6" id="KW-0964">Secreted</keyword>
<gene>
    <name evidence="17" type="ORF">P875_00053096</name>
</gene>
<evidence type="ECO:0000256" key="15">
    <source>
        <dbReference type="SAM" id="SignalP"/>
    </source>
</evidence>
<evidence type="ECO:0000256" key="2">
    <source>
        <dbReference type="ARBA" id="ARBA00004613"/>
    </source>
</evidence>
<evidence type="ECO:0000256" key="4">
    <source>
        <dbReference type="ARBA" id="ARBA00007792"/>
    </source>
</evidence>
<sequence>MVSATKLLLLLPFLGALASPTDPTSNEPVGRGEKSYDLLQQIGENIFNATSEDKLQRRSTDLSTSKDGVNSAGYYYSLYNDNHAGAVYTEFPDSGRFQLKWNADKEFLGGKGYRGGSTRKLTWDGQFKANGDYTLAVYGWTTDPVTEWYIVEQHGTGTPGNGHILGQVNVDGGVYDVYMLPYRNVPEIYGVTNFNQLWSVRRNPRTTGSVDVTAHFKRWKELGLQPGNPVFQMVTAEGFKGSGNLDFQLH</sequence>
<protein>
    <recommendedName>
        <fullName evidence="5 13">Endo-1,4-beta-xylanase</fullName>
        <ecNumber evidence="5 13">3.2.1.8</ecNumber>
    </recommendedName>
</protein>
<dbReference type="GO" id="GO:0005576">
    <property type="term" value="C:extracellular region"/>
    <property type="evidence" value="ECO:0007669"/>
    <property type="project" value="UniProtKB-SubCell"/>
</dbReference>
<evidence type="ECO:0000256" key="1">
    <source>
        <dbReference type="ARBA" id="ARBA00000681"/>
    </source>
</evidence>
<accession>A0A0F0HYW7</accession>
<dbReference type="Proteomes" id="UP000033540">
    <property type="component" value="Unassembled WGS sequence"/>
</dbReference>
<evidence type="ECO:0000256" key="9">
    <source>
        <dbReference type="ARBA" id="ARBA00022801"/>
    </source>
</evidence>
<evidence type="ECO:0000313" key="18">
    <source>
        <dbReference type="Proteomes" id="UP000033540"/>
    </source>
</evidence>
<dbReference type="PROSITE" id="PS51761">
    <property type="entry name" value="GH11_3"/>
    <property type="match status" value="1"/>
</dbReference>
<keyword evidence="11 13" id="KW-0326">Glycosidase</keyword>
<comment type="subcellular location">
    <subcellularLocation>
        <location evidence="2">Secreted</location>
    </subcellularLocation>
</comment>
<dbReference type="PANTHER" id="PTHR46828">
    <property type="entry name" value="ENDO-1,4-BETA-XYLANASE A-RELATED"/>
    <property type="match status" value="1"/>
</dbReference>
<dbReference type="Pfam" id="PF00457">
    <property type="entry name" value="Glyco_hydro_11"/>
    <property type="match status" value="1"/>
</dbReference>
<evidence type="ECO:0000256" key="12">
    <source>
        <dbReference type="ARBA" id="ARBA00023326"/>
    </source>
</evidence>
<dbReference type="UniPathway" id="UPA00114"/>
<dbReference type="AlphaFoldDB" id="A0A0F0HYW7"/>
<dbReference type="InterPro" id="IPR033123">
    <property type="entry name" value="GH11_dom"/>
</dbReference>
<dbReference type="SUPFAM" id="SSF49899">
    <property type="entry name" value="Concanavalin A-like lectins/glucanases"/>
    <property type="match status" value="1"/>
</dbReference>
<dbReference type="PRINTS" id="PR00911">
    <property type="entry name" value="GLHYDRLASE11"/>
</dbReference>
<evidence type="ECO:0000313" key="17">
    <source>
        <dbReference type="EMBL" id="KJK60675.1"/>
    </source>
</evidence>
<evidence type="ECO:0000256" key="5">
    <source>
        <dbReference type="ARBA" id="ARBA00012590"/>
    </source>
</evidence>
<evidence type="ECO:0000256" key="14">
    <source>
        <dbReference type="RuleBase" id="RU362015"/>
    </source>
</evidence>
<feature type="active site" description="Nucleophile" evidence="13">
    <location>
        <position position="147"/>
    </location>
</feature>
<dbReference type="GO" id="GO:0045493">
    <property type="term" value="P:xylan catabolic process"/>
    <property type="evidence" value="ECO:0007669"/>
    <property type="project" value="UniProtKB-UniRule"/>
</dbReference>
<evidence type="ECO:0000259" key="16">
    <source>
        <dbReference type="PROSITE" id="PS51761"/>
    </source>
</evidence>
<comment type="pathway">
    <text evidence="3 13 14">Glycan degradation; xylan degradation.</text>
</comment>
<comment type="catalytic activity">
    <reaction evidence="1 13 14">
        <text>Endohydrolysis of (1-&gt;4)-beta-D-xylosidic linkages in xylans.</text>
        <dbReference type="EC" id="3.2.1.8"/>
    </reaction>
</comment>
<keyword evidence="7 13" id="KW-0858">Xylan degradation</keyword>
<comment type="similarity">
    <text evidence="4 13 14">Belongs to the glycosyl hydrolase 11 (cellulase G) family.</text>
</comment>
<evidence type="ECO:0000256" key="8">
    <source>
        <dbReference type="ARBA" id="ARBA00022729"/>
    </source>
</evidence>
<dbReference type="InterPro" id="IPR013319">
    <property type="entry name" value="GH11/12"/>
</dbReference>
<dbReference type="GO" id="GO:0031176">
    <property type="term" value="F:endo-1,4-beta-xylanase activity"/>
    <property type="evidence" value="ECO:0007669"/>
    <property type="project" value="UniProtKB-UniRule"/>
</dbReference>
<evidence type="ECO:0000256" key="6">
    <source>
        <dbReference type="ARBA" id="ARBA00022525"/>
    </source>
</evidence>
<keyword evidence="10 13" id="KW-0119">Carbohydrate metabolism</keyword>
<proteinExistence type="inferred from homology"/>
<keyword evidence="12 13" id="KW-0624">Polysaccharide degradation</keyword>
<evidence type="ECO:0000256" key="11">
    <source>
        <dbReference type="ARBA" id="ARBA00023295"/>
    </source>
</evidence>
<reference evidence="17 18" key="1">
    <citation type="submission" date="2015-02" db="EMBL/GenBank/DDBJ databases">
        <title>Draft genome sequence of Aspergillus parasiticus SU-1.</title>
        <authorList>
            <person name="Yu J."/>
            <person name="Fedorova N."/>
            <person name="Yin Y."/>
            <person name="Losada L."/>
            <person name="Zafar N."/>
            <person name="Taujale R."/>
            <person name="Ehrlich K.C."/>
            <person name="Bhatnagar D."/>
            <person name="Cleveland T.E."/>
            <person name="Bennett J.W."/>
            <person name="Nierman W.C."/>
        </authorList>
    </citation>
    <scope>NUCLEOTIDE SEQUENCE [LARGE SCALE GENOMIC DNA]</scope>
    <source>
        <strain evidence="18">ATCC 56775 / NRRL 5862 / SRRC 143 / SU-1</strain>
    </source>
</reference>
<dbReference type="InterPro" id="IPR013320">
    <property type="entry name" value="ConA-like_dom_sf"/>
</dbReference>
<dbReference type="PANTHER" id="PTHR46828:SF2">
    <property type="entry name" value="ENDO-1,4-BETA-XYLANASE A-RELATED"/>
    <property type="match status" value="1"/>
</dbReference>
<organism evidence="17 18">
    <name type="scientific">Aspergillus parasiticus (strain ATCC 56775 / NRRL 5862 / SRRC 143 / SU-1)</name>
    <dbReference type="NCBI Taxonomy" id="1403190"/>
    <lineage>
        <taxon>Eukaryota</taxon>
        <taxon>Fungi</taxon>
        <taxon>Dikarya</taxon>
        <taxon>Ascomycota</taxon>
        <taxon>Pezizomycotina</taxon>
        <taxon>Eurotiomycetes</taxon>
        <taxon>Eurotiomycetidae</taxon>
        <taxon>Eurotiales</taxon>
        <taxon>Aspergillaceae</taxon>
        <taxon>Aspergillus</taxon>
        <taxon>Aspergillus subgen. Circumdati</taxon>
    </lineage>
</organism>
<keyword evidence="9 13" id="KW-0378">Hydrolase</keyword>
<evidence type="ECO:0000256" key="3">
    <source>
        <dbReference type="ARBA" id="ARBA00004851"/>
    </source>
</evidence>
<feature type="active site" description="Proton donor" evidence="13">
    <location>
        <position position="237"/>
    </location>
</feature>
<evidence type="ECO:0000256" key="10">
    <source>
        <dbReference type="ARBA" id="ARBA00023277"/>
    </source>
</evidence>
<dbReference type="EMBL" id="JZEE01000732">
    <property type="protein sequence ID" value="KJK60675.1"/>
    <property type="molecule type" value="Genomic_DNA"/>
</dbReference>
<dbReference type="OrthoDB" id="4444234at2759"/>
<evidence type="ECO:0000256" key="13">
    <source>
        <dbReference type="PROSITE-ProRule" id="PRU01097"/>
    </source>
</evidence>
<comment type="caution">
    <text evidence="17">The sequence shown here is derived from an EMBL/GenBank/DDBJ whole genome shotgun (WGS) entry which is preliminary data.</text>
</comment>
<name>A0A0F0HYW7_ASPPU</name>
<feature type="signal peptide" evidence="15">
    <location>
        <begin position="1"/>
        <end position="18"/>
    </location>
</feature>
<dbReference type="Gene3D" id="2.60.120.180">
    <property type="match status" value="1"/>
</dbReference>
<dbReference type="EC" id="3.2.1.8" evidence="5 13"/>
<feature type="chain" id="PRO_5002442547" description="Endo-1,4-beta-xylanase" evidence="15">
    <location>
        <begin position="19"/>
        <end position="250"/>
    </location>
</feature>
<evidence type="ECO:0000256" key="7">
    <source>
        <dbReference type="ARBA" id="ARBA00022651"/>
    </source>
</evidence>
<feature type="domain" description="GH11" evidence="16">
    <location>
        <begin position="62"/>
        <end position="250"/>
    </location>
</feature>
<dbReference type="InterPro" id="IPR001137">
    <property type="entry name" value="Glyco_hydro_11"/>
</dbReference>
<keyword evidence="8 15" id="KW-0732">Signal</keyword>